<accession>A0A366E3Z4</accession>
<organism evidence="2 3">
    <name type="scientific">Nocardia puris</name>
    <dbReference type="NCBI Taxonomy" id="208602"/>
    <lineage>
        <taxon>Bacteria</taxon>
        <taxon>Bacillati</taxon>
        <taxon>Actinomycetota</taxon>
        <taxon>Actinomycetes</taxon>
        <taxon>Mycobacteriales</taxon>
        <taxon>Nocardiaceae</taxon>
        <taxon>Nocardia</taxon>
    </lineage>
</organism>
<feature type="chain" id="PRO_5039649486" evidence="1">
    <location>
        <begin position="24"/>
        <end position="371"/>
    </location>
</feature>
<dbReference type="SUPFAM" id="SSF53474">
    <property type="entry name" value="alpha/beta-Hydrolases"/>
    <property type="match status" value="1"/>
</dbReference>
<evidence type="ECO:0000313" key="2">
    <source>
        <dbReference type="EMBL" id="RBO97063.1"/>
    </source>
</evidence>
<protein>
    <submittedName>
        <fullName evidence="2">Secretory lipase</fullName>
    </submittedName>
</protein>
<dbReference type="RefSeq" id="WP_113974953.1">
    <property type="nucleotide sequence ID" value="NZ_CP107943.1"/>
</dbReference>
<dbReference type="GO" id="GO:0016042">
    <property type="term" value="P:lipid catabolic process"/>
    <property type="evidence" value="ECO:0007669"/>
    <property type="project" value="InterPro"/>
</dbReference>
<dbReference type="EMBL" id="QNRE01000001">
    <property type="protein sequence ID" value="RBO97063.1"/>
    <property type="molecule type" value="Genomic_DNA"/>
</dbReference>
<reference evidence="2 3" key="1">
    <citation type="submission" date="2018-06" db="EMBL/GenBank/DDBJ databases">
        <title>Genomic Encyclopedia of Type Strains, Phase IV (KMG-IV): sequencing the most valuable type-strain genomes for metagenomic binning, comparative biology and taxonomic classification.</title>
        <authorList>
            <person name="Goeker M."/>
        </authorList>
    </citation>
    <scope>NUCLEOTIDE SEQUENCE [LARGE SCALE GENOMIC DNA]</scope>
    <source>
        <strain evidence="2 3">DSM 44599</strain>
    </source>
</reference>
<dbReference type="STRING" id="1210090.GCA_001613185_06694"/>
<comment type="caution">
    <text evidence="2">The sequence shown here is derived from an EMBL/GenBank/DDBJ whole genome shotgun (WGS) entry which is preliminary data.</text>
</comment>
<dbReference type="InterPro" id="IPR005152">
    <property type="entry name" value="Lipase_secreted"/>
</dbReference>
<dbReference type="Proteomes" id="UP000252586">
    <property type="component" value="Unassembled WGS sequence"/>
</dbReference>
<keyword evidence="3" id="KW-1185">Reference proteome</keyword>
<dbReference type="GO" id="GO:0004806">
    <property type="term" value="F:triacylglycerol lipase activity"/>
    <property type="evidence" value="ECO:0007669"/>
    <property type="project" value="InterPro"/>
</dbReference>
<evidence type="ECO:0000313" key="3">
    <source>
        <dbReference type="Proteomes" id="UP000252586"/>
    </source>
</evidence>
<dbReference type="OrthoDB" id="9798122at2"/>
<name>A0A366E3Z4_9NOCA</name>
<dbReference type="PANTHER" id="PTHR34853">
    <property type="match status" value="1"/>
</dbReference>
<gene>
    <name evidence="2" type="ORF">DFR74_1011082</name>
</gene>
<dbReference type="Pfam" id="PF03583">
    <property type="entry name" value="LIP"/>
    <property type="match status" value="1"/>
</dbReference>
<feature type="signal peptide" evidence="1">
    <location>
        <begin position="1"/>
        <end position="23"/>
    </location>
</feature>
<dbReference type="PIRSF" id="PIRSF029171">
    <property type="entry name" value="Esterase_LipA"/>
    <property type="match status" value="1"/>
</dbReference>
<dbReference type="PANTHER" id="PTHR34853:SF1">
    <property type="entry name" value="LIPASE 5"/>
    <property type="match status" value="1"/>
</dbReference>
<proteinExistence type="predicted"/>
<dbReference type="AlphaFoldDB" id="A0A366E3Z4"/>
<evidence type="ECO:0000256" key="1">
    <source>
        <dbReference type="SAM" id="SignalP"/>
    </source>
</evidence>
<dbReference type="Gene3D" id="3.40.50.1820">
    <property type="entry name" value="alpha/beta hydrolase"/>
    <property type="match status" value="2"/>
</dbReference>
<dbReference type="InterPro" id="IPR029058">
    <property type="entry name" value="AB_hydrolase_fold"/>
</dbReference>
<keyword evidence="1" id="KW-0732">Signal</keyword>
<sequence>MAIRRFAVIIAALVSLLSVPMGAAVAESGGVVEYRAQPAGWGGFENAYFVSYRTEGPTGAATTATGAVFVPPGTAPDGGWPVVAWAHGTSGLGPTCGVTPSAAAGDGWIVERLLSAGYAVATPDYLGLGPGAETTHPYLQSRTEATATIDLVRAAVRSDDSLSSSWAVAGVSQGGHAALNAGHLASSYAPELDFRGTVAMAPASNFETVFALAGPHVPSVDLLNALTPNLAALLGGLQLADPDFPVRDYLTPSGQRLVADLATKCVGAWGDSADGASIGSILARPLGDPPFASRLSRYMAVPTAGYDRPIFVAHGVPDTTVPIPLTLALLAQFDAAGTRYEFRSYDSDHQKITADSLPDAITFLHKVLPAR</sequence>